<dbReference type="PANTHER" id="PTHR10209:SF885">
    <property type="entry name" value="2OG-FE(II) OXYGENASE FAMILY, PUTATIVE (AFU_ORTHOLOGUE AFUA_2G00750)-RELATED"/>
    <property type="match status" value="1"/>
</dbReference>
<evidence type="ECO:0000256" key="4">
    <source>
        <dbReference type="ARBA" id="ARBA00023004"/>
    </source>
</evidence>
<evidence type="ECO:0000256" key="3">
    <source>
        <dbReference type="ARBA" id="ARBA00023002"/>
    </source>
</evidence>
<accession>A0A382CZX0</accession>
<dbReference type="Pfam" id="PF03171">
    <property type="entry name" value="2OG-FeII_Oxy"/>
    <property type="match status" value="1"/>
</dbReference>
<dbReference type="InterPro" id="IPR026992">
    <property type="entry name" value="DIOX_N"/>
</dbReference>
<proteinExistence type="inferred from homology"/>
<evidence type="ECO:0000313" key="7">
    <source>
        <dbReference type="EMBL" id="SVB30873.1"/>
    </source>
</evidence>
<evidence type="ECO:0000256" key="2">
    <source>
        <dbReference type="ARBA" id="ARBA00022723"/>
    </source>
</evidence>
<dbReference type="InterPro" id="IPR044861">
    <property type="entry name" value="IPNS-like_FE2OG_OXY"/>
</dbReference>
<dbReference type="Gene3D" id="2.60.120.330">
    <property type="entry name" value="B-lactam Antibiotic, Isopenicillin N Synthase, Chain"/>
    <property type="match status" value="1"/>
</dbReference>
<keyword evidence="2" id="KW-0479">Metal-binding</keyword>
<feature type="compositionally biased region" description="Polar residues" evidence="5">
    <location>
        <begin position="14"/>
        <end position="23"/>
    </location>
</feature>
<dbReference type="SUPFAM" id="SSF51197">
    <property type="entry name" value="Clavaminate synthase-like"/>
    <property type="match status" value="1"/>
</dbReference>
<dbReference type="AlphaFoldDB" id="A0A382CZX0"/>
<dbReference type="GO" id="GO:0046872">
    <property type="term" value="F:metal ion binding"/>
    <property type="evidence" value="ECO:0007669"/>
    <property type="project" value="UniProtKB-KW"/>
</dbReference>
<dbReference type="PROSITE" id="PS51471">
    <property type="entry name" value="FE2OG_OXY"/>
    <property type="match status" value="1"/>
</dbReference>
<comment type="similarity">
    <text evidence="1">Belongs to the iron/ascorbate-dependent oxidoreductase family.</text>
</comment>
<protein>
    <recommendedName>
        <fullName evidence="6">Fe2OG dioxygenase domain-containing protein</fullName>
    </recommendedName>
</protein>
<feature type="region of interest" description="Disordered" evidence="5">
    <location>
        <begin position="1"/>
        <end position="23"/>
    </location>
</feature>
<sequence length="351" mass="40596">MTETVKPTHVTAAHSKTSNATESSEIPIIDLAPMFCNDSEAKKEMAEKLREACVDVGFFYIKNHEIPESHMLGVRKQTENFFQLSEKVKYQYDINKIKRHRGFVPVGALTAGPDEEPDQQEGYEIAIELPDDDPDYLQGSKLFGPNVWPTELPEFQVDVYTYFESVFQLGCKLFSAFALALNLPDDYFANEITKPIAQLRLLYYPPNQKEKLAPQMGIGAHTDYECFTILWQTEPGLQVQNRKNEWIEATPIDGTFLVNIGDMMMRWTNNLFRSTPHRVVTRTLKERYSFPFFFAANYETVVSCLETCTNKHYPPMYPPTKFGYWVENMHAYSYVYRHDERGKLPNPELES</sequence>
<organism evidence="7">
    <name type="scientific">marine metagenome</name>
    <dbReference type="NCBI Taxonomy" id="408172"/>
    <lineage>
        <taxon>unclassified sequences</taxon>
        <taxon>metagenomes</taxon>
        <taxon>ecological metagenomes</taxon>
    </lineage>
</organism>
<dbReference type="GO" id="GO:0016491">
    <property type="term" value="F:oxidoreductase activity"/>
    <property type="evidence" value="ECO:0007669"/>
    <property type="project" value="UniProtKB-KW"/>
</dbReference>
<dbReference type="InterPro" id="IPR027443">
    <property type="entry name" value="IPNS-like_sf"/>
</dbReference>
<dbReference type="Pfam" id="PF14226">
    <property type="entry name" value="DIOX_N"/>
    <property type="match status" value="1"/>
</dbReference>
<evidence type="ECO:0000259" key="6">
    <source>
        <dbReference type="PROSITE" id="PS51471"/>
    </source>
</evidence>
<feature type="domain" description="Fe2OG dioxygenase" evidence="6">
    <location>
        <begin position="195"/>
        <end position="296"/>
    </location>
</feature>
<dbReference type="PANTHER" id="PTHR10209">
    <property type="entry name" value="OXIDOREDUCTASE, 2OG-FE II OXYGENASE FAMILY PROTEIN"/>
    <property type="match status" value="1"/>
</dbReference>
<dbReference type="PRINTS" id="PR00682">
    <property type="entry name" value="IPNSYNTHASE"/>
</dbReference>
<evidence type="ECO:0000256" key="5">
    <source>
        <dbReference type="SAM" id="MobiDB-lite"/>
    </source>
</evidence>
<dbReference type="EMBL" id="UINC01036620">
    <property type="protein sequence ID" value="SVB30873.1"/>
    <property type="molecule type" value="Genomic_DNA"/>
</dbReference>
<dbReference type="InterPro" id="IPR005123">
    <property type="entry name" value="Oxoglu/Fe-dep_dioxygenase_dom"/>
</dbReference>
<name>A0A382CZX0_9ZZZZ</name>
<keyword evidence="4" id="KW-0408">Iron</keyword>
<reference evidence="7" key="1">
    <citation type="submission" date="2018-05" db="EMBL/GenBank/DDBJ databases">
        <authorList>
            <person name="Lanie J.A."/>
            <person name="Ng W.-L."/>
            <person name="Kazmierczak K.M."/>
            <person name="Andrzejewski T.M."/>
            <person name="Davidsen T.M."/>
            <person name="Wayne K.J."/>
            <person name="Tettelin H."/>
            <person name="Glass J.I."/>
            <person name="Rusch D."/>
            <person name="Podicherti R."/>
            <person name="Tsui H.-C.T."/>
            <person name="Winkler M.E."/>
        </authorList>
    </citation>
    <scope>NUCLEOTIDE SEQUENCE</scope>
</reference>
<keyword evidence="3" id="KW-0560">Oxidoreductase</keyword>
<evidence type="ECO:0000256" key="1">
    <source>
        <dbReference type="ARBA" id="ARBA00008056"/>
    </source>
</evidence>
<gene>
    <name evidence="7" type="ORF">METZ01_LOCUS183727</name>
</gene>